<dbReference type="EMBL" id="JBBMQO010000010">
    <property type="protein sequence ID" value="MEM5503021.1"/>
    <property type="molecule type" value="Genomic_DNA"/>
</dbReference>
<dbReference type="CDD" id="cd06278">
    <property type="entry name" value="PBP1_LacI-like"/>
    <property type="match status" value="1"/>
</dbReference>
<proteinExistence type="predicted"/>
<sequence>MTKSSTKVTALDVAKRAGVSQPTVSRVFSRGSMVRKSVREKVEAAARDLGYMPNTLARSLITGKSRTIGVVVAYLNNPFYPEALEKLSASLNAKNYHISIFFAANLDDEVDPVIEKLLAQQVDGMILASVSISNKLSQRLNEVGIPFVLFNRGQLGDNIASVTAANYSGGRKAAEFLVAAGHSRIAHISGWQKSLNGQQRQAGFTDYLNQQGMEAFACIDGEFSREKAAQVTRDLFAGDKKPDAIFVGNDHMAFAVLETLKTELRLNVPNDVSLIGYDDVQMASWKTFDLTTLRQPANRMVEATTSMLLNMIEDPATLRQKIEIESELIVRGSARIPDNWPKSEK</sequence>
<evidence type="ECO:0000313" key="5">
    <source>
        <dbReference type="EMBL" id="MEM5503021.1"/>
    </source>
</evidence>
<dbReference type="PROSITE" id="PS50932">
    <property type="entry name" value="HTH_LACI_2"/>
    <property type="match status" value="1"/>
</dbReference>
<organism evidence="5 6">
    <name type="scientific">Ahrensia kielensis</name>
    <dbReference type="NCBI Taxonomy" id="76980"/>
    <lineage>
        <taxon>Bacteria</taxon>
        <taxon>Pseudomonadati</taxon>
        <taxon>Pseudomonadota</taxon>
        <taxon>Alphaproteobacteria</taxon>
        <taxon>Hyphomicrobiales</taxon>
        <taxon>Ahrensiaceae</taxon>
        <taxon>Ahrensia</taxon>
    </lineage>
</organism>
<dbReference type="InterPro" id="IPR010982">
    <property type="entry name" value="Lambda_DNA-bd_dom_sf"/>
</dbReference>
<reference evidence="5 6" key="1">
    <citation type="submission" date="2024-03" db="EMBL/GenBank/DDBJ databases">
        <title>Community enrichment and isolation of bacterial strains for fucoidan degradation.</title>
        <authorList>
            <person name="Sichert A."/>
        </authorList>
    </citation>
    <scope>NUCLEOTIDE SEQUENCE [LARGE SCALE GENOMIC DNA]</scope>
    <source>
        <strain evidence="5 6">AS62</strain>
    </source>
</reference>
<dbReference type="GO" id="GO:0003677">
    <property type="term" value="F:DNA binding"/>
    <property type="evidence" value="ECO:0007669"/>
    <property type="project" value="UniProtKB-KW"/>
</dbReference>
<dbReference type="CDD" id="cd01392">
    <property type="entry name" value="HTH_LacI"/>
    <property type="match status" value="1"/>
</dbReference>
<dbReference type="InterPro" id="IPR028082">
    <property type="entry name" value="Peripla_BP_I"/>
</dbReference>
<keyword evidence="1" id="KW-0805">Transcription regulation</keyword>
<dbReference type="SUPFAM" id="SSF47413">
    <property type="entry name" value="lambda repressor-like DNA-binding domains"/>
    <property type="match status" value="1"/>
</dbReference>
<dbReference type="InterPro" id="IPR046335">
    <property type="entry name" value="LacI/GalR-like_sensor"/>
</dbReference>
<gene>
    <name evidence="5" type="ORF">WNY59_15645</name>
</gene>
<evidence type="ECO:0000256" key="1">
    <source>
        <dbReference type="ARBA" id="ARBA00023015"/>
    </source>
</evidence>
<dbReference type="InterPro" id="IPR000843">
    <property type="entry name" value="HTH_LacI"/>
</dbReference>
<feature type="domain" description="HTH lacI-type" evidence="4">
    <location>
        <begin position="8"/>
        <end position="62"/>
    </location>
</feature>
<dbReference type="Gene3D" id="1.10.260.40">
    <property type="entry name" value="lambda repressor-like DNA-binding domains"/>
    <property type="match status" value="1"/>
</dbReference>
<dbReference type="Proteomes" id="UP001477870">
    <property type="component" value="Unassembled WGS sequence"/>
</dbReference>
<name>A0ABU9TA64_9HYPH</name>
<keyword evidence="2 5" id="KW-0238">DNA-binding</keyword>
<keyword evidence="3" id="KW-0804">Transcription</keyword>
<dbReference type="SMART" id="SM00354">
    <property type="entry name" value="HTH_LACI"/>
    <property type="match status" value="1"/>
</dbReference>
<evidence type="ECO:0000256" key="2">
    <source>
        <dbReference type="ARBA" id="ARBA00023125"/>
    </source>
</evidence>
<dbReference type="PANTHER" id="PTHR30146">
    <property type="entry name" value="LACI-RELATED TRANSCRIPTIONAL REPRESSOR"/>
    <property type="match status" value="1"/>
</dbReference>
<dbReference type="PANTHER" id="PTHR30146:SF109">
    <property type="entry name" value="HTH-TYPE TRANSCRIPTIONAL REGULATOR GALS"/>
    <property type="match status" value="1"/>
</dbReference>
<dbReference type="Gene3D" id="3.40.50.2300">
    <property type="match status" value="2"/>
</dbReference>
<dbReference type="SUPFAM" id="SSF53822">
    <property type="entry name" value="Periplasmic binding protein-like I"/>
    <property type="match status" value="1"/>
</dbReference>
<dbReference type="RefSeq" id="WP_342849222.1">
    <property type="nucleotide sequence ID" value="NZ_JBBMQO010000010.1"/>
</dbReference>
<evidence type="ECO:0000313" key="6">
    <source>
        <dbReference type="Proteomes" id="UP001477870"/>
    </source>
</evidence>
<accession>A0ABU9TA64</accession>
<evidence type="ECO:0000256" key="3">
    <source>
        <dbReference type="ARBA" id="ARBA00023163"/>
    </source>
</evidence>
<dbReference type="Pfam" id="PF13377">
    <property type="entry name" value="Peripla_BP_3"/>
    <property type="match status" value="1"/>
</dbReference>
<comment type="caution">
    <text evidence="5">The sequence shown here is derived from an EMBL/GenBank/DDBJ whole genome shotgun (WGS) entry which is preliminary data.</text>
</comment>
<protein>
    <submittedName>
        <fullName evidence="5">LacI family DNA-binding transcriptional regulator</fullName>
    </submittedName>
</protein>
<evidence type="ECO:0000259" key="4">
    <source>
        <dbReference type="PROSITE" id="PS50932"/>
    </source>
</evidence>
<dbReference type="Pfam" id="PF00356">
    <property type="entry name" value="LacI"/>
    <property type="match status" value="1"/>
</dbReference>
<keyword evidence="6" id="KW-1185">Reference proteome</keyword>